<feature type="repeat" description="WD" evidence="4">
    <location>
        <begin position="268"/>
        <end position="300"/>
    </location>
</feature>
<keyword evidence="2" id="KW-0677">Repeat</keyword>
<evidence type="ECO:0000313" key="6">
    <source>
        <dbReference type="EMBL" id="KAF9416255.1"/>
    </source>
</evidence>
<gene>
    <name evidence="6" type="ORF">HW555_006329</name>
</gene>
<dbReference type="InterPro" id="IPR050505">
    <property type="entry name" value="WDR55/POC1"/>
</dbReference>
<dbReference type="PRINTS" id="PR00320">
    <property type="entry name" value="GPROTEINBRPT"/>
</dbReference>
<sequence>MENKLTYLEPSLEKQLKGHRNGITALYFSPNEQQIASSSLDNSVLLWDLRGTMRSYRFQGHDEAVMDVTFSPSGKFMASASRDKTVRLWVPTVTGSTGMFKAHSQTVRSVQFSPDGTKIVTASDDKIVKLWSTDKHKFIASYVGHTNWVRCARISSDGSVIASCSDDKSTKLWNLDNGECIHTYKDQKGHGLCLAWHPSGCYIAVGTSHGNVKLYDVRTHNLVQYYSIHNDAVTQIAFHPSGSYILTSSKDGKMKILDLLEGHPIFTLSGHTGPINAVNFSATGETFASAGEDKLVFIWKTNFTELAGDLKENIADNGLTIPKTNSQSSKMTCASKDKSQATRIWYQCYHTQKIPAATFVHIDDASQANQSVRLTCLEEPSSNSTMIEPRLCSQTEPCLRTSYSIVNTRINSAKTSIPRHPPTHSECSSGDCSLNSSIGNASHIPRVPPSPTTYTIPSIMDKSTKSVFVGGQDDLFGMIKLRDNDVCYTSGIIEWVGRKRSFPLNSGFKLIHDEYDTHLKKVRKLNTTFNCDTQRDKGCDCADVLPTVNAIVDHLNALHEAVDLVDLRLNTLEEVMGKERCGNKCN</sequence>
<evidence type="ECO:0000313" key="7">
    <source>
        <dbReference type="Proteomes" id="UP000648187"/>
    </source>
</evidence>
<accession>A0A835GJC1</accession>
<feature type="repeat" description="WD" evidence="4">
    <location>
        <begin position="142"/>
        <end position="183"/>
    </location>
</feature>
<dbReference type="SMART" id="SM00320">
    <property type="entry name" value="WD40"/>
    <property type="match status" value="7"/>
</dbReference>
<dbReference type="Proteomes" id="UP000648187">
    <property type="component" value="Unassembled WGS sequence"/>
</dbReference>
<dbReference type="Gene3D" id="2.130.10.10">
    <property type="entry name" value="YVTN repeat-like/Quinoprotein amine dehydrogenase"/>
    <property type="match status" value="3"/>
</dbReference>
<dbReference type="GO" id="GO:0060271">
    <property type="term" value="P:cilium assembly"/>
    <property type="evidence" value="ECO:0007669"/>
    <property type="project" value="TreeGrafter"/>
</dbReference>
<dbReference type="PANTHER" id="PTHR44019">
    <property type="entry name" value="WD REPEAT-CONTAINING PROTEIN 55"/>
    <property type="match status" value="1"/>
</dbReference>
<keyword evidence="1 4" id="KW-0853">WD repeat</keyword>
<comment type="similarity">
    <text evidence="3">Belongs to the WD repeat POC1 family.</text>
</comment>
<dbReference type="PROSITE" id="PS50082">
    <property type="entry name" value="WD_REPEATS_2"/>
    <property type="match status" value="6"/>
</dbReference>
<dbReference type="AlphaFoldDB" id="A0A835GJC1"/>
<evidence type="ECO:0000259" key="5">
    <source>
        <dbReference type="Pfam" id="PF23342"/>
    </source>
</evidence>
<dbReference type="InterPro" id="IPR015943">
    <property type="entry name" value="WD40/YVTN_repeat-like_dom_sf"/>
</dbReference>
<dbReference type="GO" id="GO:0036064">
    <property type="term" value="C:ciliary basal body"/>
    <property type="evidence" value="ECO:0007669"/>
    <property type="project" value="TreeGrafter"/>
</dbReference>
<dbReference type="SUPFAM" id="SSF50978">
    <property type="entry name" value="WD40 repeat-like"/>
    <property type="match status" value="1"/>
</dbReference>
<protein>
    <recommendedName>
        <fullName evidence="5">WDR90 4th beta-propeller domain-containing protein</fullName>
    </recommendedName>
</protein>
<dbReference type="InterPro" id="IPR055440">
    <property type="entry name" value="Beta-prop_WDR90_4th"/>
</dbReference>
<dbReference type="EMBL" id="JACKWZ010000093">
    <property type="protein sequence ID" value="KAF9416255.1"/>
    <property type="molecule type" value="Genomic_DNA"/>
</dbReference>
<comment type="caution">
    <text evidence="6">The sequence shown here is derived from an EMBL/GenBank/DDBJ whole genome shotgun (WGS) entry which is preliminary data.</text>
</comment>
<proteinExistence type="inferred from homology"/>
<dbReference type="InterPro" id="IPR001680">
    <property type="entry name" value="WD40_rpt"/>
</dbReference>
<dbReference type="CDD" id="cd00200">
    <property type="entry name" value="WD40"/>
    <property type="match status" value="1"/>
</dbReference>
<dbReference type="PROSITE" id="PS00678">
    <property type="entry name" value="WD_REPEATS_1"/>
    <property type="match status" value="2"/>
</dbReference>
<feature type="repeat" description="WD" evidence="4">
    <location>
        <begin position="16"/>
        <end position="50"/>
    </location>
</feature>
<dbReference type="InterPro" id="IPR036322">
    <property type="entry name" value="WD40_repeat_dom_sf"/>
</dbReference>
<feature type="repeat" description="WD" evidence="4">
    <location>
        <begin position="58"/>
        <end position="89"/>
    </location>
</feature>
<feature type="repeat" description="WD" evidence="4">
    <location>
        <begin position="100"/>
        <end position="141"/>
    </location>
</feature>
<dbReference type="InterPro" id="IPR020472">
    <property type="entry name" value="WD40_PAC1"/>
</dbReference>
<feature type="repeat" description="WD" evidence="4">
    <location>
        <begin position="226"/>
        <end position="267"/>
    </location>
</feature>
<dbReference type="InterPro" id="IPR019775">
    <property type="entry name" value="WD40_repeat_CS"/>
</dbReference>
<dbReference type="Pfam" id="PF00400">
    <property type="entry name" value="WD40"/>
    <property type="match status" value="3"/>
</dbReference>
<evidence type="ECO:0000256" key="3">
    <source>
        <dbReference type="ARBA" id="ARBA00037984"/>
    </source>
</evidence>
<dbReference type="GO" id="GO:0005814">
    <property type="term" value="C:centriole"/>
    <property type="evidence" value="ECO:0007669"/>
    <property type="project" value="TreeGrafter"/>
</dbReference>
<evidence type="ECO:0000256" key="4">
    <source>
        <dbReference type="PROSITE-ProRule" id="PRU00221"/>
    </source>
</evidence>
<feature type="domain" description="WDR90 4th beta-propeller" evidence="5">
    <location>
        <begin position="154"/>
        <end position="281"/>
    </location>
</feature>
<evidence type="ECO:0000256" key="2">
    <source>
        <dbReference type="ARBA" id="ARBA00022737"/>
    </source>
</evidence>
<reference evidence="6" key="1">
    <citation type="submission" date="2020-08" db="EMBL/GenBank/DDBJ databases">
        <title>Spodoptera exigua strain:BAW_Kor-Di-RS1 Genome sequencing and assembly.</title>
        <authorList>
            <person name="Kim J."/>
            <person name="Nam H.Y."/>
            <person name="Kwon M."/>
            <person name="Choi J.H."/>
            <person name="Cho S.R."/>
            <person name="Kim G.-H."/>
        </authorList>
    </citation>
    <scope>NUCLEOTIDE SEQUENCE</scope>
    <source>
        <strain evidence="6">BAW_Kor-Di-RS1</strain>
        <tissue evidence="6">Whole-body</tissue>
    </source>
</reference>
<evidence type="ECO:0000256" key="1">
    <source>
        <dbReference type="ARBA" id="ARBA00022574"/>
    </source>
</evidence>
<dbReference type="PANTHER" id="PTHR44019:SF8">
    <property type="entry name" value="POC1 CENTRIOLAR PROTEIN HOMOLOG"/>
    <property type="match status" value="1"/>
</dbReference>
<dbReference type="Pfam" id="PF23342">
    <property type="entry name" value="WDR90_beta-prop_4th"/>
    <property type="match status" value="1"/>
</dbReference>
<organism evidence="6 7">
    <name type="scientific">Spodoptera exigua</name>
    <name type="common">Beet armyworm</name>
    <name type="synonym">Noctua fulgens</name>
    <dbReference type="NCBI Taxonomy" id="7107"/>
    <lineage>
        <taxon>Eukaryota</taxon>
        <taxon>Metazoa</taxon>
        <taxon>Ecdysozoa</taxon>
        <taxon>Arthropoda</taxon>
        <taxon>Hexapoda</taxon>
        <taxon>Insecta</taxon>
        <taxon>Pterygota</taxon>
        <taxon>Neoptera</taxon>
        <taxon>Endopterygota</taxon>
        <taxon>Lepidoptera</taxon>
        <taxon>Glossata</taxon>
        <taxon>Ditrysia</taxon>
        <taxon>Noctuoidea</taxon>
        <taxon>Noctuidae</taxon>
        <taxon>Amphipyrinae</taxon>
        <taxon>Spodoptera</taxon>
    </lineage>
</organism>
<keyword evidence="7" id="KW-1185">Reference proteome</keyword>
<name>A0A835GJC1_SPOEX</name>
<dbReference type="PROSITE" id="PS50294">
    <property type="entry name" value="WD_REPEATS_REGION"/>
    <property type="match status" value="6"/>
</dbReference>